<reference evidence="11 12" key="1">
    <citation type="journal article" date="2017" name="Plant Biotechnol. J.">
        <title>A comprehensive draft genome sequence for lupin (Lupinus angustifolius), an emerging health food: insights into plant-microbe interactions and legume evolution.</title>
        <authorList>
            <person name="Hane J.K."/>
            <person name="Ming Y."/>
            <person name="Kamphuis L.G."/>
            <person name="Nelson M.N."/>
            <person name="Garg G."/>
            <person name="Atkins C.A."/>
            <person name="Bayer P.E."/>
            <person name="Bravo A."/>
            <person name="Bringans S."/>
            <person name="Cannon S."/>
            <person name="Edwards D."/>
            <person name="Foley R."/>
            <person name="Gao L.L."/>
            <person name="Harrison M.J."/>
            <person name="Huang W."/>
            <person name="Hurgobin B."/>
            <person name="Li S."/>
            <person name="Liu C.W."/>
            <person name="McGrath A."/>
            <person name="Morahan G."/>
            <person name="Murray J."/>
            <person name="Weller J."/>
            <person name="Jian J."/>
            <person name="Singh K.B."/>
        </authorList>
    </citation>
    <scope>NUCLEOTIDE SEQUENCE [LARGE SCALE GENOMIC DNA]</scope>
    <source>
        <strain evidence="12">cv. Tanjil</strain>
        <tissue evidence="11">Whole plant</tissue>
    </source>
</reference>
<dbReference type="PIRSF" id="PIRSF000412">
    <property type="entry name" value="SHMT"/>
    <property type="match status" value="1"/>
</dbReference>
<dbReference type="PANTHER" id="PTHR11680">
    <property type="entry name" value="SERINE HYDROXYMETHYLTRANSFERASE"/>
    <property type="match status" value="1"/>
</dbReference>
<comment type="pathway">
    <text evidence="3 9">One-carbon metabolism; tetrahydrofolate interconversion.</text>
</comment>
<dbReference type="Gene3D" id="3.90.1150.10">
    <property type="entry name" value="Aspartate Aminotransferase, domain 1"/>
    <property type="match status" value="1"/>
</dbReference>
<comment type="similarity">
    <text evidence="4 9">Belongs to the SHMT family.</text>
</comment>
<protein>
    <recommendedName>
        <fullName evidence="9">Serine hydroxymethyltransferase</fullName>
        <ecNumber evidence="9">2.1.2.1</ecNumber>
    </recommendedName>
</protein>
<dbReference type="InterPro" id="IPR019798">
    <property type="entry name" value="Ser_HO-MeTrfase_PLP_BS"/>
</dbReference>
<evidence type="ECO:0000256" key="7">
    <source>
        <dbReference type="ARBA" id="ARBA00022898"/>
    </source>
</evidence>
<feature type="modified residue" description="N6-(pyridoxal phosphate)lysine" evidence="8">
    <location>
        <position position="322"/>
    </location>
</feature>
<dbReference type="GO" id="GO:0035999">
    <property type="term" value="P:tetrahydrofolate interconversion"/>
    <property type="evidence" value="ECO:0007669"/>
    <property type="project" value="UniProtKB-UniPathway"/>
</dbReference>
<evidence type="ECO:0000256" key="2">
    <source>
        <dbReference type="ARBA" id="ARBA00001933"/>
    </source>
</evidence>
<dbReference type="InterPro" id="IPR015424">
    <property type="entry name" value="PyrdxlP-dep_Trfase"/>
</dbReference>
<dbReference type="InterPro" id="IPR049943">
    <property type="entry name" value="Ser_HO-MeTrfase-like"/>
</dbReference>
<dbReference type="STRING" id="3871.A0A4P1QVI8"/>
<evidence type="ECO:0000256" key="1">
    <source>
        <dbReference type="ARBA" id="ARBA00001528"/>
    </source>
</evidence>
<dbReference type="HAMAP" id="MF_00051">
    <property type="entry name" value="SHMT"/>
    <property type="match status" value="1"/>
</dbReference>
<dbReference type="InterPro" id="IPR039429">
    <property type="entry name" value="SHMT-like_dom"/>
</dbReference>
<dbReference type="GO" id="GO:0004372">
    <property type="term" value="F:glycine hydroxymethyltransferase activity"/>
    <property type="evidence" value="ECO:0007669"/>
    <property type="project" value="UniProtKB-EC"/>
</dbReference>
<dbReference type="NCBIfam" id="NF000586">
    <property type="entry name" value="PRK00011.1"/>
    <property type="match status" value="1"/>
</dbReference>
<dbReference type="GO" id="GO:0030170">
    <property type="term" value="F:pyridoxal phosphate binding"/>
    <property type="evidence" value="ECO:0007669"/>
    <property type="project" value="InterPro"/>
</dbReference>
<gene>
    <name evidence="11" type="ORF">TanjilG_05287</name>
</gene>
<comment type="function">
    <text evidence="9">Interconversion of serine and glycine.</text>
</comment>
<dbReference type="Proteomes" id="UP000188354">
    <property type="component" value="Chromosome LG16"/>
</dbReference>
<proteinExistence type="inferred from homology"/>
<comment type="cofactor">
    <cofactor evidence="2 8 9">
        <name>pyridoxal 5'-phosphate</name>
        <dbReference type="ChEBI" id="CHEBI:597326"/>
    </cofactor>
</comment>
<dbReference type="PANTHER" id="PTHR11680:SF63">
    <property type="entry name" value="SERINE HYDROXYMETHYLTRANSFERASE 3, CHLOROPLASTIC"/>
    <property type="match status" value="1"/>
</dbReference>
<dbReference type="PROSITE" id="PS00096">
    <property type="entry name" value="SHMT"/>
    <property type="match status" value="1"/>
</dbReference>
<keyword evidence="12" id="KW-1185">Reference proteome</keyword>
<dbReference type="InterPro" id="IPR015422">
    <property type="entry name" value="PyrdxlP-dep_Trfase_small"/>
</dbReference>
<dbReference type="Gramene" id="OIV95739">
    <property type="protein sequence ID" value="OIV95739"/>
    <property type="gene ID" value="TanjilG_05287"/>
</dbReference>
<evidence type="ECO:0000256" key="4">
    <source>
        <dbReference type="ARBA" id="ARBA00006376"/>
    </source>
</evidence>
<keyword evidence="7 8" id="KW-0663">Pyridoxal phosphate</keyword>
<dbReference type="EC" id="2.1.2.1" evidence="9"/>
<keyword evidence="6 9" id="KW-0808">Transferase</keyword>
<keyword evidence="5 9" id="KW-0554">One-carbon metabolism</keyword>
<organism evidence="11 12">
    <name type="scientific">Lupinus angustifolius</name>
    <name type="common">Narrow-leaved blue lupine</name>
    <dbReference type="NCBI Taxonomy" id="3871"/>
    <lineage>
        <taxon>Eukaryota</taxon>
        <taxon>Viridiplantae</taxon>
        <taxon>Streptophyta</taxon>
        <taxon>Embryophyta</taxon>
        <taxon>Tracheophyta</taxon>
        <taxon>Spermatophyta</taxon>
        <taxon>Magnoliopsida</taxon>
        <taxon>eudicotyledons</taxon>
        <taxon>Gunneridae</taxon>
        <taxon>Pentapetalae</taxon>
        <taxon>rosids</taxon>
        <taxon>fabids</taxon>
        <taxon>Fabales</taxon>
        <taxon>Fabaceae</taxon>
        <taxon>Papilionoideae</taxon>
        <taxon>50 kb inversion clade</taxon>
        <taxon>genistoids sensu lato</taxon>
        <taxon>core genistoids</taxon>
        <taxon>Genisteae</taxon>
        <taxon>Lupinus</taxon>
    </lineage>
</organism>
<dbReference type="Gene3D" id="3.40.640.10">
    <property type="entry name" value="Type I PLP-dependent aspartate aminotransferase-like (Major domain)"/>
    <property type="match status" value="1"/>
</dbReference>
<evidence type="ECO:0000256" key="3">
    <source>
        <dbReference type="ARBA" id="ARBA00004777"/>
    </source>
</evidence>
<dbReference type="UniPathway" id="UPA00193"/>
<comment type="catalytic activity">
    <reaction evidence="1 9">
        <text>(6R)-5,10-methylene-5,6,7,8-tetrahydrofolate + glycine + H2O = (6S)-5,6,7,8-tetrahydrofolate + L-serine</text>
        <dbReference type="Rhea" id="RHEA:15481"/>
        <dbReference type="ChEBI" id="CHEBI:15377"/>
        <dbReference type="ChEBI" id="CHEBI:15636"/>
        <dbReference type="ChEBI" id="CHEBI:33384"/>
        <dbReference type="ChEBI" id="CHEBI:57305"/>
        <dbReference type="ChEBI" id="CHEBI:57453"/>
        <dbReference type="EC" id="2.1.2.1"/>
    </reaction>
</comment>
<dbReference type="FunFam" id="3.40.640.10:FF:000050">
    <property type="entry name" value="Serine hydroxymethyltransferase"/>
    <property type="match status" value="1"/>
</dbReference>
<evidence type="ECO:0000313" key="11">
    <source>
        <dbReference type="EMBL" id="OIV95739.1"/>
    </source>
</evidence>
<dbReference type="CDD" id="cd00378">
    <property type="entry name" value="SHMT"/>
    <property type="match status" value="1"/>
</dbReference>
<evidence type="ECO:0000256" key="5">
    <source>
        <dbReference type="ARBA" id="ARBA00022563"/>
    </source>
</evidence>
<name>A0A4P1QVI8_LUPAN</name>
<dbReference type="InterPro" id="IPR001085">
    <property type="entry name" value="Ser_HO-MeTrfase"/>
</dbReference>
<dbReference type="GO" id="GO:0005739">
    <property type="term" value="C:mitochondrion"/>
    <property type="evidence" value="ECO:0007669"/>
    <property type="project" value="TreeGrafter"/>
</dbReference>
<accession>A0A4P1QVI8</accession>
<dbReference type="EMBL" id="CM007376">
    <property type="protein sequence ID" value="OIV95739.1"/>
    <property type="molecule type" value="Genomic_DNA"/>
</dbReference>
<dbReference type="Pfam" id="PF00464">
    <property type="entry name" value="SHMT"/>
    <property type="match status" value="1"/>
</dbReference>
<dbReference type="GO" id="GO:0019264">
    <property type="term" value="P:glycine biosynthetic process from serine"/>
    <property type="evidence" value="ECO:0007669"/>
    <property type="project" value="InterPro"/>
</dbReference>
<evidence type="ECO:0000313" key="12">
    <source>
        <dbReference type="Proteomes" id="UP000188354"/>
    </source>
</evidence>
<evidence type="ECO:0000256" key="9">
    <source>
        <dbReference type="RuleBase" id="RU000585"/>
    </source>
</evidence>
<feature type="domain" description="Serine hydroxymethyltransferase-like" evidence="10">
    <location>
        <begin position="82"/>
        <end position="481"/>
    </location>
</feature>
<evidence type="ECO:0000256" key="6">
    <source>
        <dbReference type="ARBA" id="ARBA00022679"/>
    </source>
</evidence>
<dbReference type="AlphaFoldDB" id="A0A4P1QVI8"/>
<dbReference type="SUPFAM" id="SSF53383">
    <property type="entry name" value="PLP-dependent transferases"/>
    <property type="match status" value="1"/>
</dbReference>
<sequence length="537" mass="58248">MQGCTGVAMMGSLQQPYWTKGMNFPAKGCGSNGFMSQVKLYCVKPCKASRVEASLVTGNAPSLSVAVQEIGGEGSSFLDHGLSEADPEVRAIIDKEKDRQYKSLELIASENFTSRAVMEAVGSCLTNKYSEGLPGKRYYGGNEYIDELEILCQERALAAFHVDGKNWGVNVQPLSGSPANFAVYTAILKPHDRIMGLDLPHGGHLSHGFMTPKRRVSGTSIYFESMPYRLDESTGLIDYDMLEKTANLFRPKLIIAGASAYPRDIDYHRFRKLTTYYMHGKIADDVGAFLMMDMAHISGLVAASVLNNPFEFCDIVTTTTHKSLRGPRGGMIFFKKDPVHGVDLESAINNAVFPGLQGGPHNHTIGGLAVCLKHAQSPEFKIYQNQVVSNCRALAKRLTEHGYKLVSGGSDNHLVLVDLRPSGVDGARAEKILDMASITLNKNSVPGDKSALVPGGIRIGSPAMTTRGLGEKEFALIADLIHEGVQISLEAKSLASGTKLQEFLKFVASPDFPLGDKVTKLRTKVEALTSQYPIPGV</sequence>
<evidence type="ECO:0000256" key="8">
    <source>
        <dbReference type="PIRSR" id="PIRSR000412-50"/>
    </source>
</evidence>
<dbReference type="InterPro" id="IPR015421">
    <property type="entry name" value="PyrdxlP-dep_Trfase_major"/>
</dbReference>
<evidence type="ECO:0000259" key="10">
    <source>
        <dbReference type="Pfam" id="PF00464"/>
    </source>
</evidence>